<proteinExistence type="predicted"/>
<keyword evidence="2" id="KW-1185">Reference proteome</keyword>
<organism evidence="1 2">
    <name type="scientific">Clytia hemisphaerica</name>
    <dbReference type="NCBI Taxonomy" id="252671"/>
    <lineage>
        <taxon>Eukaryota</taxon>
        <taxon>Metazoa</taxon>
        <taxon>Cnidaria</taxon>
        <taxon>Hydrozoa</taxon>
        <taxon>Hydroidolina</taxon>
        <taxon>Leptothecata</taxon>
        <taxon>Obeliida</taxon>
        <taxon>Clytiidae</taxon>
        <taxon>Clytia</taxon>
    </lineage>
</organism>
<reference evidence="1" key="1">
    <citation type="submission" date="2021-01" db="UniProtKB">
        <authorList>
            <consortium name="EnsemblMetazoa"/>
        </authorList>
    </citation>
    <scope>IDENTIFICATION</scope>
</reference>
<evidence type="ECO:0000313" key="1">
    <source>
        <dbReference type="EnsemblMetazoa" id="CLYHEMP022851.1"/>
    </source>
</evidence>
<dbReference type="AlphaFoldDB" id="A0A7M5XID7"/>
<dbReference type="EnsemblMetazoa" id="CLYHEMT022851.1">
    <property type="protein sequence ID" value="CLYHEMP022851.1"/>
    <property type="gene ID" value="CLYHEMG022851"/>
</dbReference>
<dbReference type="Proteomes" id="UP000594262">
    <property type="component" value="Unplaced"/>
</dbReference>
<evidence type="ECO:0000313" key="2">
    <source>
        <dbReference type="Proteomes" id="UP000594262"/>
    </source>
</evidence>
<name>A0A7M5XID7_9CNID</name>
<sequence length="197" mass="22788">NNSKTYGLKLTNVEFTGGEEYKLNIESRIEKIELHKKYDPAHAPFVTLSDLYGKEFGGLASIKCKVTKVEEFEGKVVRYEYICTDPSTSITLSSFQDLKLQKLKKYSITDLTISHFSNELRLQHSPITNIIELKKAEIKLDSQKNIKIENVNITSLTKPEIDYKCKRCDHFYDQKLDLYHCPKCSFTCLDCQEVIQM</sequence>
<accession>A0A7M5XID7</accession>
<protein>
    <submittedName>
        <fullName evidence="1">Uncharacterized protein</fullName>
    </submittedName>
</protein>